<evidence type="ECO:0000313" key="4">
    <source>
        <dbReference type="Proteomes" id="UP000014500"/>
    </source>
</evidence>
<dbReference type="SUPFAM" id="SSF57756">
    <property type="entry name" value="Retrovirus zinc finger-like domains"/>
    <property type="match status" value="1"/>
</dbReference>
<name>T1IZ51_STRMM</name>
<dbReference type="InterPro" id="IPR001878">
    <property type="entry name" value="Znf_CCHC"/>
</dbReference>
<dbReference type="GO" id="GO:0008270">
    <property type="term" value="F:zinc ion binding"/>
    <property type="evidence" value="ECO:0007669"/>
    <property type="project" value="InterPro"/>
</dbReference>
<proteinExistence type="predicted"/>
<keyword evidence="4" id="KW-1185">Reference proteome</keyword>
<dbReference type="EnsemblMetazoa" id="SMAR006522-RA">
    <property type="protein sequence ID" value="SMAR006522-PA"/>
    <property type="gene ID" value="SMAR006522"/>
</dbReference>
<dbReference type="SMART" id="SM00343">
    <property type="entry name" value="ZnF_C2HC"/>
    <property type="match status" value="2"/>
</dbReference>
<dbReference type="HOGENOM" id="CLU_632120_0_0_1"/>
<dbReference type="InterPro" id="IPR036875">
    <property type="entry name" value="Znf_CCHC_sf"/>
</dbReference>
<dbReference type="Proteomes" id="UP000014500">
    <property type="component" value="Unassembled WGS sequence"/>
</dbReference>
<dbReference type="GO" id="GO:0003676">
    <property type="term" value="F:nucleic acid binding"/>
    <property type="evidence" value="ECO:0007669"/>
    <property type="project" value="InterPro"/>
</dbReference>
<feature type="domain" description="CCHC-type" evidence="2">
    <location>
        <begin position="291"/>
        <end position="305"/>
    </location>
</feature>
<feature type="compositionally biased region" description="Polar residues" evidence="1">
    <location>
        <begin position="425"/>
        <end position="436"/>
    </location>
</feature>
<feature type="compositionally biased region" description="Low complexity" evidence="1">
    <location>
        <begin position="342"/>
        <end position="417"/>
    </location>
</feature>
<sequence>MNSELDFQRLAKNYFGMSKTAEELAAEAQAAINVALNMSNLISMIPKFSGSNKAGGSSVERFIAAINEFEIDSGLTGAKICKVIRSKFVEDANVWLNDSYEIINCTEKFEFFELLRGRFGQIIPIEIHIDQFQTATQRKEESAVNFAAKLRGYLERIMRKQGDYTANKDRTLMTRFKLGSKADIREKMVTQGDFSDLQECVNWVTRQELVMNSIAKTATSNLATLEVSAVQQQPKTKKTDKPAVVNEVEILSKQLAELKGQLEKMQAVGVNSDTDQFALNDRRRQKDHYSFKCGLLGHMAMDCRTQTRNYLCHRCDGRGHIEKYCNVAVQWNEDEKAWFQRQNGQNDGQNNSSGQNNGSSNSSGYSNGQGNNYNNGNNFNRGGYNNNRGGFNHNRGNNPGFRGNGYNNNRGRGNYNPGNGGNRQSNNPNAGFQNVQDARYVPPSKDGGQTDSATASVPLN</sequence>
<evidence type="ECO:0000256" key="1">
    <source>
        <dbReference type="SAM" id="MobiDB-lite"/>
    </source>
</evidence>
<evidence type="ECO:0000313" key="3">
    <source>
        <dbReference type="EnsemblMetazoa" id="SMAR006522-PA"/>
    </source>
</evidence>
<accession>T1IZ51</accession>
<reference evidence="3" key="2">
    <citation type="submission" date="2015-02" db="UniProtKB">
        <authorList>
            <consortium name="EnsemblMetazoa"/>
        </authorList>
    </citation>
    <scope>IDENTIFICATION</scope>
</reference>
<dbReference type="Gene3D" id="4.10.60.10">
    <property type="entry name" value="Zinc finger, CCHC-type"/>
    <property type="match status" value="1"/>
</dbReference>
<dbReference type="PhylomeDB" id="T1IZ51"/>
<organism evidence="3 4">
    <name type="scientific">Strigamia maritima</name>
    <name type="common">European centipede</name>
    <name type="synonym">Geophilus maritimus</name>
    <dbReference type="NCBI Taxonomy" id="126957"/>
    <lineage>
        <taxon>Eukaryota</taxon>
        <taxon>Metazoa</taxon>
        <taxon>Ecdysozoa</taxon>
        <taxon>Arthropoda</taxon>
        <taxon>Myriapoda</taxon>
        <taxon>Chilopoda</taxon>
        <taxon>Pleurostigmophora</taxon>
        <taxon>Geophilomorpha</taxon>
        <taxon>Linotaeniidae</taxon>
        <taxon>Strigamia</taxon>
    </lineage>
</organism>
<dbReference type="AlphaFoldDB" id="T1IZ51"/>
<evidence type="ECO:0000259" key="2">
    <source>
        <dbReference type="SMART" id="SM00343"/>
    </source>
</evidence>
<reference evidence="4" key="1">
    <citation type="submission" date="2011-05" db="EMBL/GenBank/DDBJ databases">
        <authorList>
            <person name="Richards S.R."/>
            <person name="Qu J."/>
            <person name="Jiang H."/>
            <person name="Jhangiani S.N."/>
            <person name="Agravi P."/>
            <person name="Goodspeed R."/>
            <person name="Gross S."/>
            <person name="Mandapat C."/>
            <person name="Jackson L."/>
            <person name="Mathew T."/>
            <person name="Pu L."/>
            <person name="Thornton R."/>
            <person name="Saada N."/>
            <person name="Wilczek-Boney K.B."/>
            <person name="Lee S."/>
            <person name="Kovar C."/>
            <person name="Wu Y."/>
            <person name="Scherer S.E."/>
            <person name="Worley K.C."/>
            <person name="Muzny D.M."/>
            <person name="Gibbs R."/>
        </authorList>
    </citation>
    <scope>NUCLEOTIDE SEQUENCE</scope>
    <source>
        <strain evidence="4">Brora</strain>
    </source>
</reference>
<dbReference type="EMBL" id="AFFK01020392">
    <property type="status" value="NOT_ANNOTATED_CDS"/>
    <property type="molecule type" value="Genomic_DNA"/>
</dbReference>
<feature type="domain" description="CCHC-type" evidence="2">
    <location>
        <begin position="311"/>
        <end position="327"/>
    </location>
</feature>
<feature type="compositionally biased region" description="Polar residues" evidence="1">
    <location>
        <begin position="447"/>
        <end position="460"/>
    </location>
</feature>
<feature type="region of interest" description="Disordered" evidence="1">
    <location>
        <begin position="342"/>
        <end position="460"/>
    </location>
</feature>
<protein>
    <recommendedName>
        <fullName evidence="2">CCHC-type domain-containing protein</fullName>
    </recommendedName>
</protein>